<dbReference type="SUPFAM" id="SSF49464">
    <property type="entry name" value="Carboxypeptidase regulatory domain-like"/>
    <property type="match status" value="1"/>
</dbReference>
<dbReference type="NCBIfam" id="TIGR04056">
    <property type="entry name" value="OMP_RagA_SusC"/>
    <property type="match status" value="1"/>
</dbReference>
<sequence length="1182" mass="130616">MNTSVHHLMGRVCPLLIGLMLVWDASGQGWVSLDRSREPAPEALAPAHEPQQAQQYQSLQEALEEVERQYDVSFTYVAKVVEGKQVVRKQPNGTQTSAEQQLRELLNGTNLTYQRLGDRYFVIKPREETRNANREAGTRLQRMTPPVDPLALRQSALMRIAPLDKNISGRVTDTKGEGIPGVNILEKGSATGTITDVNGNFTLTVSEGATLVVSAVGYMSKEIAVGNQASINVTLEDDVKALDEVVVVGYGTQSKRAVTGAVASIDYERFKDRSFSNVTQSLAGQLPGVNITQAQGAPGQSPIIRIRGISSITAGTNPLYVIDGMPIENFNLNTINPQDIESVEVLKDASSAAIYGSRGANGVILITTKLGRPGQTNVNVTYEHGIQEVVRQIDLMDAQQFVDYYVDAHNNAWVAAGGNASDPNDVRGTSYKIPEDFINNPGQFGAGTNWQDVMFRVAPIDNAQVSLSGGSEKTQYLLSTAFLNQQGVLDQNYYKRLTVRANLKQNISEKFTAGANLTFAGIYDRTDGIQGKSDVVSLGLQSDPIFPVYNENGNLGFKDPNSVWYRFAAYNDLQLWHPYSLTREIDKQNKTFNTLGTGYLEYNILEGLQFRSSVSVNLSNSRYDSYRYDKMKYGYSSPLAAQGDVNSTFMMNWLTENTLNYQKQFGAHQLNALIGYTTQKQRDEYMAVGAGNYPNDLVHTLNAGTVNGGTSTASEWSMLSYLARVNYNLNNKYFLTGTIRRDGSSRFGNNTKWGYFPSISGGWVLSDEAFMSGLNWVNTLKLRASYGVAGNNQIPNYGAVSLLGAANYVNGTSLANGLKVTTIANPDLKWEKTHQFNLGVDLLMLNNRVRIAAELYNSTTNDLLLNVPVPDITGFSTQLTNIGSMRNRGFEFNLHSENINRQLSWTTDFNFSLNRNQVMQLGPGDAPIIYTDYVVTVKTEVGQPISNFYGYIFDGVYNNQGEIDATPHHPSTTPGDPIVRDVNGDGQITEDDRTVIGNYQPNFISGMTNTFYYKGFEFSFMLQGSYGGEITNQLIRYNGIWNGGRNAYADVANYWRSESDPGDGKHFKPTIAPRGLQEKFSTYWVEDASFLRVKNIRIAYSLPKQLLARTPIKTARVYVNAENVFLFTDYSNYDPENTTYPATTYSPTATATTGMPSGAMIGVDYGSYPVPRIITIGTKIDF</sequence>
<dbReference type="Proteomes" id="UP000198510">
    <property type="component" value="Unassembled WGS sequence"/>
</dbReference>
<proteinExistence type="inferred from homology"/>
<dbReference type="InterPro" id="IPR037066">
    <property type="entry name" value="Plug_dom_sf"/>
</dbReference>
<keyword evidence="4 8" id="KW-0812">Transmembrane</keyword>
<evidence type="ECO:0000256" key="6">
    <source>
        <dbReference type="ARBA" id="ARBA00023136"/>
    </source>
</evidence>
<dbReference type="Gene3D" id="2.170.130.10">
    <property type="entry name" value="TonB-dependent receptor, plug domain"/>
    <property type="match status" value="1"/>
</dbReference>
<dbReference type="Gene3D" id="3.55.50.30">
    <property type="match status" value="1"/>
</dbReference>
<evidence type="ECO:0000259" key="10">
    <source>
        <dbReference type="Pfam" id="PF00593"/>
    </source>
</evidence>
<evidence type="ECO:0000313" key="12">
    <source>
        <dbReference type="EMBL" id="SDL29035.1"/>
    </source>
</evidence>
<dbReference type="AlphaFoldDB" id="A0A1G9IVG2"/>
<evidence type="ECO:0000256" key="8">
    <source>
        <dbReference type="PROSITE-ProRule" id="PRU01360"/>
    </source>
</evidence>
<evidence type="ECO:0000256" key="9">
    <source>
        <dbReference type="RuleBase" id="RU003357"/>
    </source>
</evidence>
<dbReference type="InterPro" id="IPR039426">
    <property type="entry name" value="TonB-dep_rcpt-like"/>
</dbReference>
<dbReference type="InterPro" id="IPR008969">
    <property type="entry name" value="CarboxyPept-like_regulatory"/>
</dbReference>
<dbReference type="InterPro" id="IPR000531">
    <property type="entry name" value="Beta-barrel_TonB"/>
</dbReference>
<keyword evidence="3 8" id="KW-1134">Transmembrane beta strand</keyword>
<dbReference type="InterPro" id="IPR012910">
    <property type="entry name" value="Plug_dom"/>
</dbReference>
<dbReference type="InterPro" id="IPR023997">
    <property type="entry name" value="TonB-dep_OMP_SusC/RagA_CS"/>
</dbReference>
<keyword evidence="7 8" id="KW-0998">Cell outer membrane</keyword>
<dbReference type="RefSeq" id="WP_245706067.1">
    <property type="nucleotide sequence ID" value="NZ_FNFO01000005.1"/>
</dbReference>
<evidence type="ECO:0000256" key="1">
    <source>
        <dbReference type="ARBA" id="ARBA00004571"/>
    </source>
</evidence>
<dbReference type="Gene3D" id="2.60.40.1120">
    <property type="entry name" value="Carboxypeptidase-like, regulatory domain"/>
    <property type="match status" value="1"/>
</dbReference>
<feature type="domain" description="TonB-dependent receptor-like beta-barrel" evidence="10">
    <location>
        <begin position="563"/>
        <end position="1123"/>
    </location>
</feature>
<name>A0A1G9IVG2_9BACT</name>
<evidence type="ECO:0000256" key="5">
    <source>
        <dbReference type="ARBA" id="ARBA00023077"/>
    </source>
</evidence>
<dbReference type="SUPFAM" id="SSF56935">
    <property type="entry name" value="Porins"/>
    <property type="match status" value="1"/>
</dbReference>
<evidence type="ECO:0000256" key="7">
    <source>
        <dbReference type="ARBA" id="ARBA00023237"/>
    </source>
</evidence>
<evidence type="ECO:0000256" key="3">
    <source>
        <dbReference type="ARBA" id="ARBA00022452"/>
    </source>
</evidence>
<dbReference type="PROSITE" id="PS52016">
    <property type="entry name" value="TONB_DEPENDENT_REC_3"/>
    <property type="match status" value="1"/>
</dbReference>
<dbReference type="Pfam" id="PF13715">
    <property type="entry name" value="CarbopepD_reg_2"/>
    <property type="match status" value="1"/>
</dbReference>
<comment type="similarity">
    <text evidence="8 9">Belongs to the TonB-dependent receptor family.</text>
</comment>
<dbReference type="GO" id="GO:0009279">
    <property type="term" value="C:cell outer membrane"/>
    <property type="evidence" value="ECO:0007669"/>
    <property type="project" value="UniProtKB-SubCell"/>
</dbReference>
<dbReference type="InterPro" id="IPR023996">
    <property type="entry name" value="TonB-dep_OMP_SusC/RagA"/>
</dbReference>
<keyword evidence="2 8" id="KW-0813">Transport</keyword>
<dbReference type="STRING" id="1075417.SAMN05421823_105119"/>
<feature type="domain" description="TonB-dependent receptor plug" evidence="11">
    <location>
        <begin position="255"/>
        <end position="363"/>
    </location>
</feature>
<gene>
    <name evidence="12" type="ORF">SAMN05421823_105119</name>
</gene>
<accession>A0A1G9IVG2</accession>
<organism evidence="12 13">
    <name type="scientific">Catalinimonas alkaloidigena</name>
    <dbReference type="NCBI Taxonomy" id="1075417"/>
    <lineage>
        <taxon>Bacteria</taxon>
        <taxon>Pseudomonadati</taxon>
        <taxon>Bacteroidota</taxon>
        <taxon>Cytophagia</taxon>
        <taxon>Cytophagales</taxon>
        <taxon>Catalimonadaceae</taxon>
        <taxon>Catalinimonas</taxon>
    </lineage>
</organism>
<dbReference type="InterPro" id="IPR036942">
    <property type="entry name" value="Beta-barrel_TonB_sf"/>
</dbReference>
<evidence type="ECO:0000256" key="2">
    <source>
        <dbReference type="ARBA" id="ARBA00022448"/>
    </source>
</evidence>
<dbReference type="Gene3D" id="2.40.170.20">
    <property type="entry name" value="TonB-dependent receptor, beta-barrel domain"/>
    <property type="match status" value="1"/>
</dbReference>
<dbReference type="NCBIfam" id="TIGR04057">
    <property type="entry name" value="SusC_RagA_signa"/>
    <property type="match status" value="1"/>
</dbReference>
<reference evidence="12 13" key="1">
    <citation type="submission" date="2016-10" db="EMBL/GenBank/DDBJ databases">
        <authorList>
            <person name="de Groot N.N."/>
        </authorList>
    </citation>
    <scope>NUCLEOTIDE SEQUENCE [LARGE SCALE GENOMIC DNA]</scope>
    <source>
        <strain evidence="12 13">DSM 25186</strain>
    </source>
</reference>
<evidence type="ECO:0000259" key="11">
    <source>
        <dbReference type="Pfam" id="PF07715"/>
    </source>
</evidence>
<dbReference type="Pfam" id="PF00593">
    <property type="entry name" value="TonB_dep_Rec_b-barrel"/>
    <property type="match status" value="1"/>
</dbReference>
<protein>
    <submittedName>
        <fullName evidence="12">TonB-linked outer membrane protein, SusC/RagA family</fullName>
    </submittedName>
</protein>
<comment type="subcellular location">
    <subcellularLocation>
        <location evidence="1 8">Cell outer membrane</location>
        <topology evidence="1 8">Multi-pass membrane protein</topology>
    </subcellularLocation>
</comment>
<evidence type="ECO:0000313" key="13">
    <source>
        <dbReference type="Proteomes" id="UP000198510"/>
    </source>
</evidence>
<dbReference type="FunFam" id="2.170.130.10:FF:000008">
    <property type="entry name" value="SusC/RagA family TonB-linked outer membrane protein"/>
    <property type="match status" value="1"/>
</dbReference>
<dbReference type="EMBL" id="FNFO01000005">
    <property type="protein sequence ID" value="SDL29035.1"/>
    <property type="molecule type" value="Genomic_DNA"/>
</dbReference>
<dbReference type="Pfam" id="PF07715">
    <property type="entry name" value="Plug"/>
    <property type="match status" value="1"/>
</dbReference>
<evidence type="ECO:0000256" key="4">
    <source>
        <dbReference type="ARBA" id="ARBA00022692"/>
    </source>
</evidence>
<keyword evidence="5 9" id="KW-0798">TonB box</keyword>
<keyword evidence="13" id="KW-1185">Reference proteome</keyword>
<keyword evidence="6 8" id="KW-0472">Membrane</keyword>